<keyword evidence="2" id="KW-1185">Reference proteome</keyword>
<name>A0A540MWQ2_MALBA</name>
<accession>A0A540MWQ2</accession>
<evidence type="ECO:0000313" key="2">
    <source>
        <dbReference type="Proteomes" id="UP000315295"/>
    </source>
</evidence>
<gene>
    <name evidence="1" type="ORF">C1H46_011192</name>
</gene>
<dbReference type="Proteomes" id="UP000315295">
    <property type="component" value="Unassembled WGS sequence"/>
</dbReference>
<proteinExistence type="predicted"/>
<dbReference type="EMBL" id="VIEB01000160">
    <property type="protein sequence ID" value="TQE03189.1"/>
    <property type="molecule type" value="Genomic_DNA"/>
</dbReference>
<sequence>MGTNVFQVLHTVKMKFVKVKTKIGPALSSSITTSATLKAISSYVPRLAATITPIAIGTTSILPITAYPSTSKSRTATTATEAPRATEGLLLVIDQRRTIRSCHINCFGFAVITEVCKELDGLALRDGAEIVGFDRGLVDEEVLASVVRGDEALALDVVEPPHLPGRSLIRHGKGLRF</sequence>
<evidence type="ECO:0000313" key="1">
    <source>
        <dbReference type="EMBL" id="TQE03189.1"/>
    </source>
</evidence>
<protein>
    <submittedName>
        <fullName evidence="1">Uncharacterized protein</fullName>
    </submittedName>
</protein>
<comment type="caution">
    <text evidence="1">The sequence shown here is derived from an EMBL/GenBank/DDBJ whole genome shotgun (WGS) entry which is preliminary data.</text>
</comment>
<reference evidence="1 2" key="1">
    <citation type="journal article" date="2019" name="G3 (Bethesda)">
        <title>Sequencing of a Wild Apple (Malus baccata) Genome Unravels the Differences Between Cultivated and Wild Apple Species Regarding Disease Resistance and Cold Tolerance.</title>
        <authorList>
            <person name="Chen X."/>
        </authorList>
    </citation>
    <scope>NUCLEOTIDE SEQUENCE [LARGE SCALE GENOMIC DNA]</scope>
    <source>
        <strain evidence="2">cv. Shandingzi</strain>
        <tissue evidence="1">Leaves</tissue>
    </source>
</reference>
<dbReference type="AlphaFoldDB" id="A0A540MWQ2"/>
<organism evidence="1 2">
    <name type="scientific">Malus baccata</name>
    <name type="common">Siberian crab apple</name>
    <name type="synonym">Pyrus baccata</name>
    <dbReference type="NCBI Taxonomy" id="106549"/>
    <lineage>
        <taxon>Eukaryota</taxon>
        <taxon>Viridiplantae</taxon>
        <taxon>Streptophyta</taxon>
        <taxon>Embryophyta</taxon>
        <taxon>Tracheophyta</taxon>
        <taxon>Spermatophyta</taxon>
        <taxon>Magnoliopsida</taxon>
        <taxon>eudicotyledons</taxon>
        <taxon>Gunneridae</taxon>
        <taxon>Pentapetalae</taxon>
        <taxon>rosids</taxon>
        <taxon>fabids</taxon>
        <taxon>Rosales</taxon>
        <taxon>Rosaceae</taxon>
        <taxon>Amygdaloideae</taxon>
        <taxon>Maleae</taxon>
        <taxon>Malus</taxon>
    </lineage>
</organism>